<sequence>MCEYLPSLARGTQAVLGVSRHLFWRKTQTRERTSSAFGRRKDTTLVSALETTALETMSADFSTDLCGCFEDIGSCLLTCICFPITHAQNEALLAERECGFTDFLCALTASSANIYFNRQHIRSKYGMERGQECSDCCVVLFCGPCATCQHNRELTRRKEALLQFGGAPPVKHM</sequence>
<protein>
    <recommendedName>
        <fullName evidence="3">PLAC8 family protein</fullName>
    </recommendedName>
</protein>
<keyword evidence="2" id="KW-1185">Reference proteome</keyword>
<dbReference type="AlphaFoldDB" id="A0A2P6MSI0"/>
<evidence type="ECO:0000313" key="2">
    <source>
        <dbReference type="Proteomes" id="UP000241769"/>
    </source>
</evidence>
<gene>
    <name evidence="1" type="ORF">PROFUN_03577</name>
</gene>
<dbReference type="Pfam" id="PF04749">
    <property type="entry name" value="PLAC8"/>
    <property type="match status" value="1"/>
</dbReference>
<proteinExistence type="predicted"/>
<dbReference type="NCBIfam" id="TIGR01571">
    <property type="entry name" value="A_thal_Cys_rich"/>
    <property type="match status" value="1"/>
</dbReference>
<dbReference type="OrthoDB" id="1045822at2759"/>
<comment type="caution">
    <text evidence="1">The sequence shown here is derived from an EMBL/GenBank/DDBJ whole genome shotgun (WGS) entry which is preliminary data.</text>
</comment>
<evidence type="ECO:0008006" key="3">
    <source>
        <dbReference type="Google" id="ProtNLM"/>
    </source>
</evidence>
<dbReference type="InParanoid" id="A0A2P6MSI0"/>
<dbReference type="PANTHER" id="PTHR15907">
    <property type="entry name" value="DUF614 FAMILY PROTEIN-RELATED"/>
    <property type="match status" value="1"/>
</dbReference>
<dbReference type="InterPro" id="IPR006461">
    <property type="entry name" value="PLAC_motif_containing"/>
</dbReference>
<dbReference type="EMBL" id="MDYQ01000448">
    <property type="protein sequence ID" value="PRP74655.1"/>
    <property type="molecule type" value="Genomic_DNA"/>
</dbReference>
<dbReference type="Proteomes" id="UP000241769">
    <property type="component" value="Unassembled WGS sequence"/>
</dbReference>
<evidence type="ECO:0000313" key="1">
    <source>
        <dbReference type="EMBL" id="PRP74655.1"/>
    </source>
</evidence>
<accession>A0A2P6MSI0</accession>
<reference evidence="1 2" key="1">
    <citation type="journal article" date="2018" name="Genome Biol. Evol.">
        <title>Multiple Roots of Fruiting Body Formation in Amoebozoa.</title>
        <authorList>
            <person name="Hillmann F."/>
            <person name="Forbes G."/>
            <person name="Novohradska S."/>
            <person name="Ferling I."/>
            <person name="Riege K."/>
            <person name="Groth M."/>
            <person name="Westermann M."/>
            <person name="Marz M."/>
            <person name="Spaller T."/>
            <person name="Winckler T."/>
            <person name="Schaap P."/>
            <person name="Glockner G."/>
        </authorList>
    </citation>
    <scope>NUCLEOTIDE SEQUENCE [LARGE SCALE GENOMIC DNA]</scope>
    <source>
        <strain evidence="1 2">Jena</strain>
    </source>
</reference>
<organism evidence="1 2">
    <name type="scientific">Planoprotostelium fungivorum</name>
    <dbReference type="NCBI Taxonomy" id="1890364"/>
    <lineage>
        <taxon>Eukaryota</taxon>
        <taxon>Amoebozoa</taxon>
        <taxon>Evosea</taxon>
        <taxon>Variosea</taxon>
        <taxon>Cavosteliida</taxon>
        <taxon>Cavosteliaceae</taxon>
        <taxon>Planoprotostelium</taxon>
    </lineage>
</organism>
<name>A0A2P6MSI0_9EUKA</name>